<dbReference type="EMBL" id="ML996705">
    <property type="protein sequence ID" value="KAF2396797.1"/>
    <property type="molecule type" value="Genomic_DNA"/>
</dbReference>
<dbReference type="InterPro" id="IPR008757">
    <property type="entry name" value="Peptidase_M6-like_domain"/>
</dbReference>
<dbReference type="SUPFAM" id="SSF55486">
    <property type="entry name" value="Metalloproteases ('zincins'), catalytic domain"/>
    <property type="match status" value="1"/>
</dbReference>
<dbReference type="GO" id="GO:0008237">
    <property type="term" value="F:metallopeptidase activity"/>
    <property type="evidence" value="ECO:0007669"/>
    <property type="project" value="UniProtKB-KW"/>
</dbReference>
<dbReference type="Proteomes" id="UP000799640">
    <property type="component" value="Unassembled WGS sequence"/>
</dbReference>
<dbReference type="PANTHER" id="PTHR41775">
    <property type="entry name" value="SECRETED PROTEIN-RELATED"/>
    <property type="match status" value="1"/>
</dbReference>
<organism evidence="2 3">
    <name type="scientific">Trichodelitschia bisporula</name>
    <dbReference type="NCBI Taxonomy" id="703511"/>
    <lineage>
        <taxon>Eukaryota</taxon>
        <taxon>Fungi</taxon>
        <taxon>Dikarya</taxon>
        <taxon>Ascomycota</taxon>
        <taxon>Pezizomycotina</taxon>
        <taxon>Dothideomycetes</taxon>
        <taxon>Dothideomycetes incertae sedis</taxon>
        <taxon>Phaeotrichales</taxon>
        <taxon>Phaeotrichaceae</taxon>
        <taxon>Trichodelitschia</taxon>
    </lineage>
</organism>
<proteinExistence type="predicted"/>
<dbReference type="PANTHER" id="PTHR41775:SF1">
    <property type="entry name" value="PEPTIDASE M6-LIKE DOMAIN-CONTAINING PROTEIN"/>
    <property type="match status" value="1"/>
</dbReference>
<gene>
    <name evidence="2" type="ORF">EJ06DRAFT_584806</name>
</gene>
<keyword evidence="2" id="KW-0645">Protease</keyword>
<sequence length="419" mass="44290">MRLTPALAAAAALFHVPEVTAHVSIPQALNEAFVAEKPDYECKLAAPSFNSMSEGFGPRTAFASSTGPLRAAMVFVDFPDAPATDTPGSLLQAFMPAAADWYNASSYGRLHLTVAADTRKFYRMPRPSAEYSWNRAGFTSQKQERYIKDAIAAIGAEFKPGPTDVLYIVPTRQAARIGFSPTSLTPMALADGTRVKGTVTFGQDLWTAWGFKVLNHETGHVMGLPDLYPMDGRATGLWVGGFDIMGLISGSSPDYLGWHKWKLGWVDNAQVSCAKEGESEHVLTPVEVAGGTKMAVVKVSDSVAVVAEVRTDAGLNHGSCSKGLLVYVVDASKWTGNGPIVVQSGKAGTVRGCAPSKGGPLTSAAFDFAAKEAMVDVKKYGVTITTTAVEGANYRIKIKYAPVAGGRPKPAGGFLGFGG</sequence>
<accession>A0A6G1HLT7</accession>
<protein>
    <submittedName>
        <fullName evidence="2">M6 metalloprotease</fullName>
    </submittedName>
</protein>
<feature type="chain" id="PRO_5026212416" evidence="1">
    <location>
        <begin position="22"/>
        <end position="419"/>
    </location>
</feature>
<evidence type="ECO:0000313" key="3">
    <source>
        <dbReference type="Proteomes" id="UP000799640"/>
    </source>
</evidence>
<dbReference type="GO" id="GO:0006508">
    <property type="term" value="P:proteolysis"/>
    <property type="evidence" value="ECO:0007669"/>
    <property type="project" value="UniProtKB-KW"/>
</dbReference>
<name>A0A6G1HLT7_9PEZI</name>
<feature type="signal peptide" evidence="1">
    <location>
        <begin position="1"/>
        <end position="21"/>
    </location>
</feature>
<keyword evidence="1" id="KW-0732">Signal</keyword>
<dbReference type="NCBIfam" id="TIGR03296">
    <property type="entry name" value="M6dom_TIGR03296"/>
    <property type="match status" value="1"/>
</dbReference>
<dbReference type="AlphaFoldDB" id="A0A6G1HLT7"/>
<dbReference type="OrthoDB" id="3941110at2759"/>
<evidence type="ECO:0000256" key="1">
    <source>
        <dbReference type="SAM" id="SignalP"/>
    </source>
</evidence>
<keyword evidence="2" id="KW-0482">Metalloprotease</keyword>
<reference evidence="2" key="1">
    <citation type="journal article" date="2020" name="Stud. Mycol.">
        <title>101 Dothideomycetes genomes: a test case for predicting lifestyles and emergence of pathogens.</title>
        <authorList>
            <person name="Haridas S."/>
            <person name="Albert R."/>
            <person name="Binder M."/>
            <person name="Bloem J."/>
            <person name="Labutti K."/>
            <person name="Salamov A."/>
            <person name="Andreopoulos B."/>
            <person name="Baker S."/>
            <person name="Barry K."/>
            <person name="Bills G."/>
            <person name="Bluhm B."/>
            <person name="Cannon C."/>
            <person name="Castanera R."/>
            <person name="Culley D."/>
            <person name="Daum C."/>
            <person name="Ezra D."/>
            <person name="Gonzalez J."/>
            <person name="Henrissat B."/>
            <person name="Kuo A."/>
            <person name="Liang C."/>
            <person name="Lipzen A."/>
            <person name="Lutzoni F."/>
            <person name="Magnuson J."/>
            <person name="Mondo S."/>
            <person name="Nolan M."/>
            <person name="Ohm R."/>
            <person name="Pangilinan J."/>
            <person name="Park H.-J."/>
            <person name="Ramirez L."/>
            <person name="Alfaro M."/>
            <person name="Sun H."/>
            <person name="Tritt A."/>
            <person name="Yoshinaga Y."/>
            <person name="Zwiers L.-H."/>
            <person name="Turgeon B."/>
            <person name="Goodwin S."/>
            <person name="Spatafora J."/>
            <person name="Crous P."/>
            <person name="Grigoriev I."/>
        </authorList>
    </citation>
    <scope>NUCLEOTIDE SEQUENCE</scope>
    <source>
        <strain evidence="2">CBS 262.69</strain>
    </source>
</reference>
<keyword evidence="3" id="KW-1185">Reference proteome</keyword>
<keyword evidence="2" id="KW-0378">Hydrolase</keyword>
<evidence type="ECO:0000313" key="2">
    <source>
        <dbReference type="EMBL" id="KAF2396797.1"/>
    </source>
</evidence>